<dbReference type="EMBL" id="JRES01001578">
    <property type="protein sequence ID" value="KNC21796.1"/>
    <property type="molecule type" value="Genomic_DNA"/>
</dbReference>
<dbReference type="Proteomes" id="UP000037069">
    <property type="component" value="Unassembled WGS sequence"/>
</dbReference>
<keyword evidence="1" id="KW-0472">Membrane</keyword>
<protein>
    <submittedName>
        <fullName evidence="2">Uncharacterized protein</fullName>
    </submittedName>
</protein>
<dbReference type="OMA" id="VTMYIDR"/>
<keyword evidence="3" id="KW-1185">Reference proteome</keyword>
<keyword evidence="1" id="KW-0812">Transmembrane</keyword>
<keyword evidence="1" id="KW-1133">Transmembrane helix</keyword>
<feature type="transmembrane region" description="Helical" evidence="1">
    <location>
        <begin position="20"/>
        <end position="40"/>
    </location>
</feature>
<reference evidence="2 3" key="1">
    <citation type="journal article" date="2015" name="Nat. Commun.">
        <title>Lucilia cuprina genome unlocks parasitic fly biology to underpin future interventions.</title>
        <authorList>
            <person name="Anstead C.A."/>
            <person name="Korhonen P.K."/>
            <person name="Young N.D."/>
            <person name="Hall R.S."/>
            <person name="Jex A.R."/>
            <person name="Murali S.C."/>
            <person name="Hughes D.S."/>
            <person name="Lee S.F."/>
            <person name="Perry T."/>
            <person name="Stroehlein A.J."/>
            <person name="Ansell B.R."/>
            <person name="Breugelmans B."/>
            <person name="Hofmann A."/>
            <person name="Qu J."/>
            <person name="Dugan S."/>
            <person name="Lee S.L."/>
            <person name="Chao H."/>
            <person name="Dinh H."/>
            <person name="Han Y."/>
            <person name="Doddapaneni H.V."/>
            <person name="Worley K.C."/>
            <person name="Muzny D.M."/>
            <person name="Ioannidis P."/>
            <person name="Waterhouse R.M."/>
            <person name="Zdobnov E.M."/>
            <person name="James P.J."/>
            <person name="Bagnall N.H."/>
            <person name="Kotze A.C."/>
            <person name="Gibbs R.A."/>
            <person name="Richards S."/>
            <person name="Batterham P."/>
            <person name="Gasser R.B."/>
        </authorList>
    </citation>
    <scope>NUCLEOTIDE SEQUENCE [LARGE SCALE GENOMIC DNA]</scope>
    <source>
        <strain evidence="2 3">LS</strain>
        <tissue evidence="2">Full body</tissue>
    </source>
</reference>
<feature type="transmembrane region" description="Helical" evidence="1">
    <location>
        <begin position="52"/>
        <end position="78"/>
    </location>
</feature>
<name>A0A0L0BP61_LUCCU</name>
<comment type="caution">
    <text evidence="2">The sequence shown here is derived from an EMBL/GenBank/DDBJ whole genome shotgun (WGS) entry which is preliminary data.</text>
</comment>
<evidence type="ECO:0000256" key="1">
    <source>
        <dbReference type="SAM" id="Phobius"/>
    </source>
</evidence>
<evidence type="ECO:0000313" key="3">
    <source>
        <dbReference type="Proteomes" id="UP000037069"/>
    </source>
</evidence>
<organism evidence="2 3">
    <name type="scientific">Lucilia cuprina</name>
    <name type="common">Green bottle fly</name>
    <name type="synonym">Australian sheep blowfly</name>
    <dbReference type="NCBI Taxonomy" id="7375"/>
    <lineage>
        <taxon>Eukaryota</taxon>
        <taxon>Metazoa</taxon>
        <taxon>Ecdysozoa</taxon>
        <taxon>Arthropoda</taxon>
        <taxon>Hexapoda</taxon>
        <taxon>Insecta</taxon>
        <taxon>Pterygota</taxon>
        <taxon>Neoptera</taxon>
        <taxon>Endopterygota</taxon>
        <taxon>Diptera</taxon>
        <taxon>Brachycera</taxon>
        <taxon>Muscomorpha</taxon>
        <taxon>Oestroidea</taxon>
        <taxon>Calliphoridae</taxon>
        <taxon>Luciliinae</taxon>
        <taxon>Lucilia</taxon>
    </lineage>
</organism>
<accession>A0A0L0BP61</accession>
<dbReference type="AlphaFoldDB" id="A0A0L0BP61"/>
<sequence>MHKIWHKPLHTRKVWKRMTLLNKSIYYLQPFVLHLMYTWLQPLPFPTIFKLAYSFILIILMLMPILVPVLIMLGYYAIVQYLVESALDIIYPQNLDIIHYLTQLFNFRIGNAKYIEFINLYIERWRYIATALASCVDYMRLVLSIVMR</sequence>
<proteinExistence type="predicted"/>
<evidence type="ECO:0000313" key="2">
    <source>
        <dbReference type="EMBL" id="KNC21796.1"/>
    </source>
</evidence>
<dbReference type="OrthoDB" id="7243985at2759"/>
<gene>
    <name evidence="2" type="ORF">FF38_03210</name>
</gene>